<evidence type="ECO:0000259" key="3">
    <source>
        <dbReference type="Pfam" id="PF13243"/>
    </source>
</evidence>
<dbReference type="OrthoDB" id="238862at2"/>
<organism evidence="4 5">
    <name type="scientific">Mariniblastus fucicola</name>
    <dbReference type="NCBI Taxonomy" id="980251"/>
    <lineage>
        <taxon>Bacteria</taxon>
        <taxon>Pseudomonadati</taxon>
        <taxon>Planctomycetota</taxon>
        <taxon>Planctomycetia</taxon>
        <taxon>Pirellulales</taxon>
        <taxon>Pirellulaceae</taxon>
        <taxon>Mariniblastus</taxon>
    </lineage>
</organism>
<evidence type="ECO:0000256" key="2">
    <source>
        <dbReference type="SAM" id="Phobius"/>
    </source>
</evidence>
<feature type="transmembrane region" description="Helical" evidence="2">
    <location>
        <begin position="32"/>
        <end position="51"/>
    </location>
</feature>
<dbReference type="SUPFAM" id="SSF48239">
    <property type="entry name" value="Terpenoid cyclases/Protein prenyltransferases"/>
    <property type="match status" value="1"/>
</dbReference>
<evidence type="ECO:0000313" key="5">
    <source>
        <dbReference type="Proteomes" id="UP000322214"/>
    </source>
</evidence>
<keyword evidence="5" id="KW-1185">Reference proteome</keyword>
<dbReference type="RefSeq" id="WP_084416994.1">
    <property type="nucleotide sequence ID" value="NZ_CP042912.1"/>
</dbReference>
<dbReference type="KEGG" id="mff:MFFC18_45560"/>
<sequence length="509" mass="55954">MTSAENASQENFEDEVVETGQRMLMFSVIPSWMISFIGHVALIVLLAFLVMPKKEEITTAIEASATPGETLETIDLDMADFDDATEEEFSEVEFDDVMPVEVESDLESLDSMESLESSEFVGAEEMLFDEGTFGEIGTSSGDGSEIGGRTGASKSSALKKYGGTDASEEAVELALQWIVKHQLPDGGWNLDHRMGPGDHRDSPNAGTLSEARNAATALALLPLLGSGNTHKVGKYKENVRGGLEYLMAAAKRDGRGISFMEKGGSTYSHGLCSIAICEAYGMTRDPRLAPFAQGVIWFSEDFQDRQSGGWRYVRAPTMSVASWQVMALKSAKLSGLSVNPQTWALLDKFLNSVSDVDGSAYRYRPANKNSRKGMTAIGLLCRMYTGRDKDHPGMRKGVESLSEEGPDLYEGGDDTSDIYYNYYATQVMKQYGGPMWDKWNDTLRDHLVETQSKEGNSAGSWYFEDPMGTSSPKGGRLYTTALACMTLEVYYRYLPIYGDESVSDSFRLD</sequence>
<name>A0A5B9PHA1_9BACT</name>
<evidence type="ECO:0000313" key="4">
    <source>
        <dbReference type="EMBL" id="QEG24635.1"/>
    </source>
</evidence>
<feature type="region of interest" description="Disordered" evidence="1">
    <location>
        <begin position="135"/>
        <end position="159"/>
    </location>
</feature>
<reference evidence="4 5" key="1">
    <citation type="submission" date="2019-08" db="EMBL/GenBank/DDBJ databases">
        <title>Deep-cultivation of Planctomycetes and their phenomic and genomic characterization uncovers novel biology.</title>
        <authorList>
            <person name="Wiegand S."/>
            <person name="Jogler M."/>
            <person name="Boedeker C."/>
            <person name="Pinto D."/>
            <person name="Vollmers J."/>
            <person name="Rivas-Marin E."/>
            <person name="Kohn T."/>
            <person name="Peeters S.H."/>
            <person name="Heuer A."/>
            <person name="Rast P."/>
            <person name="Oberbeckmann S."/>
            <person name="Bunk B."/>
            <person name="Jeske O."/>
            <person name="Meyerdierks A."/>
            <person name="Storesund J.E."/>
            <person name="Kallscheuer N."/>
            <person name="Luecker S."/>
            <person name="Lage O.M."/>
            <person name="Pohl T."/>
            <person name="Merkel B.J."/>
            <person name="Hornburger P."/>
            <person name="Mueller R.-W."/>
            <person name="Bruemmer F."/>
            <person name="Labrenz M."/>
            <person name="Spormann A.M."/>
            <person name="Op den Camp H."/>
            <person name="Overmann J."/>
            <person name="Amann R."/>
            <person name="Jetten M.S.M."/>
            <person name="Mascher T."/>
            <person name="Medema M.H."/>
            <person name="Devos D.P."/>
            <person name="Kaster A.-K."/>
            <person name="Ovreas L."/>
            <person name="Rohde M."/>
            <person name="Galperin M.Y."/>
            <person name="Jogler C."/>
        </authorList>
    </citation>
    <scope>NUCLEOTIDE SEQUENCE [LARGE SCALE GENOMIC DNA]</scope>
    <source>
        <strain evidence="4 5">FC18</strain>
    </source>
</reference>
<proteinExistence type="predicted"/>
<dbReference type="InterPro" id="IPR032696">
    <property type="entry name" value="SQ_cyclase_C"/>
</dbReference>
<dbReference type="InterPro" id="IPR008930">
    <property type="entry name" value="Terpenoid_cyclase/PrenylTrfase"/>
</dbReference>
<dbReference type="EMBL" id="CP042912">
    <property type="protein sequence ID" value="QEG24635.1"/>
    <property type="molecule type" value="Genomic_DNA"/>
</dbReference>
<feature type="domain" description="Squalene cyclase C-terminal" evidence="3">
    <location>
        <begin position="157"/>
        <end position="255"/>
    </location>
</feature>
<dbReference type="AlphaFoldDB" id="A0A5B9PHA1"/>
<gene>
    <name evidence="4" type="ORF">MFFC18_45560</name>
</gene>
<keyword evidence="2" id="KW-0472">Membrane</keyword>
<dbReference type="Pfam" id="PF13243">
    <property type="entry name" value="SQHop_cyclase_C"/>
    <property type="match status" value="1"/>
</dbReference>
<keyword evidence="2" id="KW-0812">Transmembrane</keyword>
<dbReference type="STRING" id="980251.GCA_001642875_01013"/>
<keyword evidence="2" id="KW-1133">Transmembrane helix</keyword>
<evidence type="ECO:0000256" key="1">
    <source>
        <dbReference type="SAM" id="MobiDB-lite"/>
    </source>
</evidence>
<protein>
    <recommendedName>
        <fullName evidence="3">Squalene cyclase C-terminal domain-containing protein</fullName>
    </recommendedName>
</protein>
<accession>A0A5B9PHA1</accession>
<dbReference type="Proteomes" id="UP000322214">
    <property type="component" value="Chromosome"/>
</dbReference>
<dbReference type="Gene3D" id="1.50.10.20">
    <property type="match status" value="2"/>
</dbReference>